<sequence length="685" mass="77683">MLRLFLLLMLLLSPFGGSSEAQAAMPKDLDAGYRIPVIDSAAQMLERATLADPVPVTAKTTNNHCLECHGVPGFGVPVEEGTLGKKAIRRLDVHVNDFKKSVHGVQRCTNCHTDVKQIPHLPEVKRKVNCTECHKAQYQKAMEANDKSKMATLEKVVGNIGHFLESTHATRSKEDPTKPRAYCHDCHDAHAIFPMRSASGEEFRLTTPDRCGKCHEKELEEYENSYHASIVLRKGDKRAAVCSDCHTAHKINSPKGDAIKVAITSNCGGCHKKSIDTYRATYHGQVNELGYGHTAKCYDCHDAHEQRAVKDPESPVHPDNRVKTCKKCHPKATPGFLTFEPHGDMHDRENFPILWYVATGMLTLVFGVFAFFWTHSLLWYIREYKEVGGYRYTDENHPYHAHGDDDSDPDAHKYIKRFSKGWVLAHGTLAIGVMILSLTGLAVMYSETFWAPWVMALMGGPQNAALLHRIGAVMFAGIFFGHIFVMFYKILWKGRNSLQWFGPYSLLPRWQDGHDVIAMFKWFFHKGPKPQFDHWTYWEKFDYWAPFWGMFIIGVSGVIMWFPNLAASFMPGWAFNIAIIVHGDEAFLATVFLFSVHYFNCHYRPSRFPQDIVMFTGAIPLKEFKDERKHEYDRLVAEGKLEKYLVDPPSCRAAKNSRKLGAVLIIMGIILCFFALHGFAITFGG</sequence>
<feature type="transmembrane region" description="Helical" evidence="1">
    <location>
        <begin position="574"/>
        <end position="599"/>
    </location>
</feature>
<protein>
    <submittedName>
        <fullName evidence="3">Putative cytochrome c family protein</fullName>
    </submittedName>
</protein>
<gene>
    <name evidence="3" type="ORF">MAGMO_1674</name>
</gene>
<dbReference type="Gene3D" id="1.10.780.10">
    <property type="entry name" value="Hydroxylamine Oxidoreductase, Chain A, domain 1"/>
    <property type="match status" value="1"/>
</dbReference>
<feature type="transmembrane region" description="Helical" evidence="1">
    <location>
        <begin position="353"/>
        <end position="381"/>
    </location>
</feature>
<feature type="transmembrane region" description="Helical" evidence="1">
    <location>
        <begin position="660"/>
        <end position="683"/>
    </location>
</feature>
<proteinExistence type="predicted"/>
<organism evidence="3">
    <name type="scientific">Magnetococcus massalia (strain MO-1)</name>
    <dbReference type="NCBI Taxonomy" id="451514"/>
    <lineage>
        <taxon>Bacteria</taxon>
        <taxon>Pseudomonadati</taxon>
        <taxon>Pseudomonadota</taxon>
        <taxon>Magnetococcia</taxon>
        <taxon>Magnetococcales</taxon>
        <taxon>Magnetococcaceae</taxon>
        <taxon>Magnetococcus</taxon>
    </lineage>
</organism>
<name>A0A1S7LJ83_MAGMO</name>
<accession>A0A1S7LJ83</accession>
<dbReference type="SUPFAM" id="SSF48695">
    <property type="entry name" value="Multiheme cytochromes"/>
    <property type="match status" value="2"/>
</dbReference>
<feature type="signal peptide" evidence="2">
    <location>
        <begin position="1"/>
        <end position="23"/>
    </location>
</feature>
<keyword evidence="2" id="KW-0732">Signal</keyword>
<feature type="transmembrane region" description="Helical" evidence="1">
    <location>
        <begin position="466"/>
        <end position="488"/>
    </location>
</feature>
<evidence type="ECO:0000256" key="1">
    <source>
        <dbReference type="SAM" id="Phobius"/>
    </source>
</evidence>
<feature type="transmembrane region" description="Helical" evidence="1">
    <location>
        <begin position="422"/>
        <end position="446"/>
    </location>
</feature>
<dbReference type="AlphaFoldDB" id="A0A1S7LJ83"/>
<keyword evidence="1" id="KW-0812">Transmembrane</keyword>
<feature type="chain" id="PRO_5012955613" evidence="2">
    <location>
        <begin position="24"/>
        <end position="685"/>
    </location>
</feature>
<dbReference type="InterPro" id="IPR036280">
    <property type="entry name" value="Multihaem_cyt_sf"/>
</dbReference>
<evidence type="ECO:0000313" key="3">
    <source>
        <dbReference type="EMBL" id="CRH05856.1"/>
    </source>
</evidence>
<feature type="transmembrane region" description="Helical" evidence="1">
    <location>
        <begin position="543"/>
        <end position="562"/>
    </location>
</feature>
<evidence type="ECO:0000256" key="2">
    <source>
        <dbReference type="SAM" id="SignalP"/>
    </source>
</evidence>
<dbReference type="Gene3D" id="1.10.1130.10">
    <property type="entry name" value="Flavocytochrome C3, Chain A"/>
    <property type="match status" value="1"/>
</dbReference>
<keyword evidence="1" id="KW-0472">Membrane</keyword>
<dbReference type="Gene3D" id="1.20.950.20">
    <property type="entry name" value="Transmembrane di-heme cytochromes, Chain C"/>
    <property type="match status" value="1"/>
</dbReference>
<dbReference type="EMBL" id="LO017727">
    <property type="protein sequence ID" value="CRH05856.1"/>
    <property type="molecule type" value="Genomic_DNA"/>
</dbReference>
<keyword evidence="1" id="KW-1133">Transmembrane helix</keyword>
<reference evidence="3" key="1">
    <citation type="submission" date="2015-04" db="EMBL/GenBank/DDBJ databases">
        <authorList>
            <person name="Syromyatnikov M.Y."/>
            <person name="Popov V.N."/>
        </authorList>
    </citation>
    <scope>NUCLEOTIDE SEQUENCE</scope>
    <source>
        <strain evidence="3">MO-1</strain>
    </source>
</reference>